<keyword evidence="3" id="KW-1185">Reference proteome</keyword>
<dbReference type="RefSeq" id="WP_184895998.1">
    <property type="nucleotide sequence ID" value="NZ_JACHMX010000001.1"/>
</dbReference>
<dbReference type="Proteomes" id="UP000580861">
    <property type="component" value="Unassembled WGS sequence"/>
</dbReference>
<feature type="transmembrane region" description="Helical" evidence="1">
    <location>
        <begin position="6"/>
        <end position="29"/>
    </location>
</feature>
<organism evidence="2 3">
    <name type="scientific">Amycolatopsis umgeniensis</name>
    <dbReference type="NCBI Taxonomy" id="336628"/>
    <lineage>
        <taxon>Bacteria</taxon>
        <taxon>Bacillati</taxon>
        <taxon>Actinomycetota</taxon>
        <taxon>Actinomycetes</taxon>
        <taxon>Pseudonocardiales</taxon>
        <taxon>Pseudonocardiaceae</taxon>
        <taxon>Amycolatopsis</taxon>
    </lineage>
</organism>
<reference evidence="2 3" key="1">
    <citation type="submission" date="2020-08" db="EMBL/GenBank/DDBJ databases">
        <title>Sequencing the genomes of 1000 actinobacteria strains.</title>
        <authorList>
            <person name="Klenk H.-P."/>
        </authorList>
    </citation>
    <scope>NUCLEOTIDE SEQUENCE [LARGE SCALE GENOMIC DNA]</scope>
    <source>
        <strain evidence="2 3">DSM 45272</strain>
    </source>
</reference>
<dbReference type="EMBL" id="JACHMX010000001">
    <property type="protein sequence ID" value="MBB5853073.1"/>
    <property type="molecule type" value="Genomic_DNA"/>
</dbReference>
<keyword evidence="1" id="KW-0812">Transmembrane</keyword>
<name>A0A841B204_9PSEU</name>
<protein>
    <submittedName>
        <fullName evidence="2">Uncharacterized protein</fullName>
    </submittedName>
</protein>
<evidence type="ECO:0000313" key="2">
    <source>
        <dbReference type="EMBL" id="MBB5853073.1"/>
    </source>
</evidence>
<comment type="caution">
    <text evidence="2">The sequence shown here is derived from an EMBL/GenBank/DDBJ whole genome shotgun (WGS) entry which is preliminary data.</text>
</comment>
<dbReference type="AlphaFoldDB" id="A0A841B204"/>
<accession>A0A841B204</accession>
<sequence>MKISLWIGFCGLCILAGHMLLGAVGVVLLMSCLPAGRDHESGDRAGKAPARLA</sequence>
<keyword evidence="1" id="KW-0472">Membrane</keyword>
<proteinExistence type="predicted"/>
<evidence type="ECO:0000313" key="3">
    <source>
        <dbReference type="Proteomes" id="UP000580861"/>
    </source>
</evidence>
<keyword evidence="1" id="KW-1133">Transmembrane helix</keyword>
<evidence type="ECO:0000256" key="1">
    <source>
        <dbReference type="SAM" id="Phobius"/>
    </source>
</evidence>
<dbReference type="PROSITE" id="PS51257">
    <property type="entry name" value="PROKAR_LIPOPROTEIN"/>
    <property type="match status" value="1"/>
</dbReference>
<gene>
    <name evidence="2" type="ORF">HDA45_003160</name>
</gene>